<gene>
    <name evidence="14" type="ORF">SMIDD22_01319</name>
</gene>
<dbReference type="GO" id="GO:0005524">
    <property type="term" value="F:ATP binding"/>
    <property type="evidence" value="ECO:0007669"/>
    <property type="project" value="UniProtKB-KW"/>
</dbReference>
<sequence>MKLASELHKRSTGKSFYILDEPTTGLHTEDIARLLKVLARFVDDGNTVLVIEHNLDVIKTADHIIDLGPEGGVGGGTIIATGTPEEVATNEASYTGQYLKGKLHHE</sequence>
<evidence type="ECO:0000313" key="14">
    <source>
        <dbReference type="EMBL" id="KXU11581.1"/>
    </source>
</evidence>
<comment type="subcellular location">
    <subcellularLocation>
        <location evidence="1">Cytoplasm</location>
    </subcellularLocation>
</comment>
<evidence type="ECO:0000256" key="13">
    <source>
        <dbReference type="ARBA" id="ARBA00042156"/>
    </source>
</evidence>
<keyword evidence="8" id="KW-0267">Excision nuclease</keyword>
<comment type="caution">
    <text evidence="14">The sequence shown here is derived from an EMBL/GenBank/DDBJ whole genome shotgun (WGS) entry which is preliminary data.</text>
</comment>
<dbReference type="Gene3D" id="3.40.50.300">
    <property type="entry name" value="P-loop containing nucleotide triphosphate hydrolases"/>
    <property type="match status" value="1"/>
</dbReference>
<dbReference type="PANTHER" id="PTHR43152">
    <property type="entry name" value="UVRABC SYSTEM PROTEIN A"/>
    <property type="match status" value="1"/>
</dbReference>
<dbReference type="InterPro" id="IPR027417">
    <property type="entry name" value="P-loop_NTPase"/>
</dbReference>
<keyword evidence="9" id="KW-0238">DNA-binding</keyword>
<keyword evidence="3" id="KW-0677">Repeat</keyword>
<evidence type="ECO:0000256" key="3">
    <source>
        <dbReference type="ARBA" id="ARBA00022737"/>
    </source>
</evidence>
<organism evidence="14 15">
    <name type="scientific">Streptococcus mitis</name>
    <dbReference type="NCBI Taxonomy" id="28037"/>
    <lineage>
        <taxon>Bacteria</taxon>
        <taxon>Bacillati</taxon>
        <taxon>Bacillota</taxon>
        <taxon>Bacilli</taxon>
        <taxon>Lactobacillales</taxon>
        <taxon>Streptococcaceae</taxon>
        <taxon>Streptococcus</taxon>
        <taxon>Streptococcus mitis group</taxon>
    </lineage>
</organism>
<name>A0A139R9Y6_STRMT</name>
<dbReference type="GO" id="GO:0004518">
    <property type="term" value="F:nuclease activity"/>
    <property type="evidence" value="ECO:0007669"/>
    <property type="project" value="UniProtKB-KW"/>
</dbReference>
<keyword evidence="10" id="KW-0234">DNA repair</keyword>
<evidence type="ECO:0000256" key="1">
    <source>
        <dbReference type="ARBA" id="ARBA00004496"/>
    </source>
</evidence>
<proteinExistence type="inferred from homology"/>
<evidence type="ECO:0000256" key="10">
    <source>
        <dbReference type="ARBA" id="ARBA00023204"/>
    </source>
</evidence>
<accession>A0A139R9Y6</accession>
<dbReference type="GO" id="GO:0006281">
    <property type="term" value="P:DNA repair"/>
    <property type="evidence" value="ECO:0007669"/>
    <property type="project" value="UniProtKB-KW"/>
</dbReference>
<reference evidence="14 15" key="1">
    <citation type="submission" date="2016-01" db="EMBL/GenBank/DDBJ databases">
        <title>Highly variable Streptococcus oralis are common among viridans streptococci isolated from primates.</title>
        <authorList>
            <person name="Denapaite D."/>
            <person name="Rieger M."/>
            <person name="Koendgen S."/>
            <person name="Brueckner R."/>
            <person name="Ochigava I."/>
            <person name="Kappeler P."/>
            <person name="Maetz-Rensing K."/>
            <person name="Leendertz F."/>
            <person name="Hakenbeck R."/>
        </authorList>
    </citation>
    <scope>NUCLEOTIDE SEQUENCE [LARGE SCALE GENOMIC DNA]</scope>
    <source>
        <strain evidence="14 15">DD22</strain>
    </source>
</reference>
<dbReference type="GO" id="GO:0005737">
    <property type="term" value="C:cytoplasm"/>
    <property type="evidence" value="ECO:0007669"/>
    <property type="project" value="UniProtKB-SubCell"/>
</dbReference>
<evidence type="ECO:0000256" key="2">
    <source>
        <dbReference type="ARBA" id="ARBA00022490"/>
    </source>
</evidence>
<evidence type="ECO:0000256" key="6">
    <source>
        <dbReference type="ARBA" id="ARBA00022769"/>
    </source>
</evidence>
<evidence type="ECO:0000256" key="8">
    <source>
        <dbReference type="ARBA" id="ARBA00022881"/>
    </source>
</evidence>
<evidence type="ECO:0000256" key="7">
    <source>
        <dbReference type="ARBA" id="ARBA00022840"/>
    </source>
</evidence>
<dbReference type="PANTHER" id="PTHR43152:SF3">
    <property type="entry name" value="UVRABC SYSTEM PROTEIN A"/>
    <property type="match status" value="1"/>
</dbReference>
<dbReference type="Proteomes" id="UP000070779">
    <property type="component" value="Unassembled WGS sequence"/>
</dbReference>
<keyword evidence="6" id="KW-0228">DNA excision</keyword>
<protein>
    <recommendedName>
        <fullName evidence="12">UvrABC system protein A</fullName>
    </recommendedName>
    <alternativeName>
        <fullName evidence="13">Excinuclease ABC subunit A</fullName>
    </alternativeName>
</protein>
<evidence type="ECO:0000256" key="4">
    <source>
        <dbReference type="ARBA" id="ARBA00022741"/>
    </source>
</evidence>
<keyword evidence="4" id="KW-0547">Nucleotide-binding</keyword>
<keyword evidence="5" id="KW-0227">DNA damage</keyword>
<dbReference type="EMBL" id="LQZD01000368">
    <property type="protein sequence ID" value="KXU11581.1"/>
    <property type="molecule type" value="Genomic_DNA"/>
</dbReference>
<dbReference type="AlphaFoldDB" id="A0A139R9Y6"/>
<evidence type="ECO:0000256" key="12">
    <source>
        <dbReference type="ARBA" id="ARBA00039316"/>
    </source>
</evidence>
<dbReference type="GO" id="GO:0003677">
    <property type="term" value="F:DNA binding"/>
    <property type="evidence" value="ECO:0007669"/>
    <property type="project" value="UniProtKB-KW"/>
</dbReference>
<dbReference type="SUPFAM" id="SSF52540">
    <property type="entry name" value="P-loop containing nucleoside triphosphate hydrolases"/>
    <property type="match status" value="1"/>
</dbReference>
<evidence type="ECO:0000256" key="5">
    <source>
        <dbReference type="ARBA" id="ARBA00022763"/>
    </source>
</evidence>
<keyword evidence="7" id="KW-0067">ATP-binding</keyword>
<evidence type="ECO:0000256" key="11">
    <source>
        <dbReference type="ARBA" id="ARBA00038000"/>
    </source>
</evidence>
<evidence type="ECO:0000256" key="9">
    <source>
        <dbReference type="ARBA" id="ARBA00023125"/>
    </source>
</evidence>
<comment type="similarity">
    <text evidence="11">Belongs to the ABC transporter superfamily. UvrA family.</text>
</comment>
<evidence type="ECO:0000313" key="15">
    <source>
        <dbReference type="Proteomes" id="UP000070779"/>
    </source>
</evidence>
<dbReference type="PATRIC" id="fig|28037.238.peg.1591"/>
<keyword evidence="2" id="KW-0963">Cytoplasm</keyword>